<evidence type="ECO:0000313" key="2">
    <source>
        <dbReference type="EMBL" id="REC78361.1"/>
    </source>
</evidence>
<dbReference type="SUPFAM" id="SSF89360">
    <property type="entry name" value="HesB-like domain"/>
    <property type="match status" value="1"/>
</dbReference>
<dbReference type="PANTHER" id="PTHR47265:SF1">
    <property type="entry name" value="IRON-SULFUR ASSEMBLY PROTEIN ISCA, CHLOROPLASTIC"/>
    <property type="match status" value="1"/>
</dbReference>
<dbReference type="NCBIfam" id="TIGR00049">
    <property type="entry name" value="iron-sulfur cluster assembly accessory protein"/>
    <property type="match status" value="1"/>
</dbReference>
<dbReference type="Pfam" id="PF01521">
    <property type="entry name" value="Fe-S_biosyn"/>
    <property type="match status" value="1"/>
</dbReference>
<proteinExistence type="predicted"/>
<dbReference type="PANTHER" id="PTHR47265">
    <property type="entry name" value="IRON-SULFUR ASSEMBLY PROTEIN ISCA, CHLOROPLASTIC"/>
    <property type="match status" value="1"/>
</dbReference>
<accession>A0ABX9IQP7</accession>
<name>A0ABX9IQP7_9FLAO</name>
<gene>
    <name evidence="2" type="ORF">DRF57_02700</name>
</gene>
<dbReference type="EMBL" id="QNUF01000002">
    <property type="protein sequence ID" value="REC78361.1"/>
    <property type="molecule type" value="Genomic_DNA"/>
</dbReference>
<protein>
    <submittedName>
        <fullName evidence="2">Iron-sulfur cluster assembly accessory protein</fullName>
    </submittedName>
</protein>
<organism evidence="2 3">
    <name type="scientific">Chryseobacterium rhizosphaerae</name>
    <dbReference type="NCBI Taxonomy" id="395937"/>
    <lineage>
        <taxon>Bacteria</taxon>
        <taxon>Pseudomonadati</taxon>
        <taxon>Bacteroidota</taxon>
        <taxon>Flavobacteriia</taxon>
        <taxon>Flavobacteriales</taxon>
        <taxon>Weeksellaceae</taxon>
        <taxon>Chryseobacterium group</taxon>
        <taxon>Chryseobacterium</taxon>
    </lineage>
</organism>
<dbReference type="PROSITE" id="PS01152">
    <property type="entry name" value="HESB"/>
    <property type="match status" value="1"/>
</dbReference>
<evidence type="ECO:0000313" key="3">
    <source>
        <dbReference type="Proteomes" id="UP000256491"/>
    </source>
</evidence>
<sequence>MIKVSDYAKEKAIQLMTEGGFNPAEDYIRVGVKSGGCSGLEYVLKFDNQKTDTDQIFEDNDIKIVIDKKSILYLAGTTLEYSGGLNGKGFVFNNPNASRTCGCGESFSL</sequence>
<comment type="caution">
    <text evidence="2">The sequence shown here is derived from an EMBL/GenBank/DDBJ whole genome shotgun (WGS) entry which is preliminary data.</text>
</comment>
<dbReference type="Proteomes" id="UP000256491">
    <property type="component" value="Unassembled WGS sequence"/>
</dbReference>
<dbReference type="InterPro" id="IPR016092">
    <property type="entry name" value="ATAP"/>
</dbReference>
<dbReference type="Gene3D" id="2.60.300.12">
    <property type="entry name" value="HesB-like domain"/>
    <property type="match status" value="1"/>
</dbReference>
<dbReference type="InterPro" id="IPR031108">
    <property type="entry name" value="IscA_plant_cyanobact"/>
</dbReference>
<evidence type="ECO:0000259" key="1">
    <source>
        <dbReference type="Pfam" id="PF01521"/>
    </source>
</evidence>
<feature type="domain" description="Core" evidence="1">
    <location>
        <begin position="2"/>
        <end position="105"/>
    </location>
</feature>
<keyword evidence="3" id="KW-1185">Reference proteome</keyword>
<reference evidence="2 3" key="1">
    <citation type="journal article" date="2010" name="Syst. Appl. Microbiol.">
        <title>Four new species of Chryseobacterium from the rhizosphere of coastal sand dune plants, Chryseobacterium elymi sp. nov., Chryseobacterium hagamense sp. nov., Chryseobacterium lathyri sp. nov. and Chryseobacterium rhizosphaerae sp. nov.</title>
        <authorList>
            <person name="Cho S.H."/>
            <person name="Lee K.S."/>
            <person name="Shin D.S."/>
            <person name="Han J.H."/>
            <person name="Park K.S."/>
            <person name="Lee C.H."/>
            <person name="Park K.H."/>
            <person name="Kim S.B."/>
        </authorList>
    </citation>
    <scope>NUCLEOTIDE SEQUENCE [LARGE SCALE GENOMIC DNA]</scope>
    <source>
        <strain evidence="2 3">KCTC 22548</strain>
    </source>
</reference>
<dbReference type="RefSeq" id="WP_115916773.1">
    <property type="nucleotide sequence ID" value="NZ_BJYH01000006.1"/>
</dbReference>
<dbReference type="InterPro" id="IPR017870">
    <property type="entry name" value="FeS_cluster_insertion_CS"/>
</dbReference>
<dbReference type="InterPro" id="IPR035903">
    <property type="entry name" value="HesB-like_dom_sf"/>
</dbReference>
<dbReference type="InterPro" id="IPR000361">
    <property type="entry name" value="ATAP_core_dom"/>
</dbReference>